<keyword evidence="1" id="KW-0479">Metal-binding</keyword>
<dbReference type="InterPro" id="IPR000644">
    <property type="entry name" value="CBS_dom"/>
</dbReference>
<dbReference type="EMBL" id="AZMM01015707">
    <property type="protein sequence ID" value="ETJ29770.1"/>
    <property type="molecule type" value="Genomic_DNA"/>
</dbReference>
<evidence type="ECO:0000313" key="5">
    <source>
        <dbReference type="EMBL" id="ETJ29770.1"/>
    </source>
</evidence>
<dbReference type="SMART" id="SM00116">
    <property type="entry name" value="CBS"/>
    <property type="match status" value="1"/>
</dbReference>
<comment type="caution">
    <text evidence="5">The sequence shown here is derived from an EMBL/GenBank/DDBJ whole genome shotgun (WGS) entry which is preliminary data.</text>
</comment>
<evidence type="ECO:0000256" key="1">
    <source>
        <dbReference type="ARBA" id="ARBA00022723"/>
    </source>
</evidence>
<gene>
    <name evidence="5" type="ORF">Q604_UNBC15707G0001</name>
</gene>
<feature type="domain" description="CBS" evidence="4">
    <location>
        <begin position="2"/>
        <end position="59"/>
    </location>
</feature>
<dbReference type="SUPFAM" id="SSF54631">
    <property type="entry name" value="CBS-domain pair"/>
    <property type="match status" value="1"/>
</dbReference>
<evidence type="ECO:0000256" key="2">
    <source>
        <dbReference type="ARBA" id="ARBA00023002"/>
    </source>
</evidence>
<protein>
    <submittedName>
        <fullName evidence="5">Inosine-5'-monophosphate dehydrogenase</fullName>
    </submittedName>
</protein>
<dbReference type="GO" id="GO:0003938">
    <property type="term" value="F:IMP dehydrogenase activity"/>
    <property type="evidence" value="ECO:0007669"/>
    <property type="project" value="InterPro"/>
</dbReference>
<proteinExistence type="predicted"/>
<reference evidence="5" key="1">
    <citation type="submission" date="2013-12" db="EMBL/GenBank/DDBJ databases">
        <title>A Varibaculum cambriense genome reconstructed from a premature infant gut community with otherwise low bacterial novelty that shifts toward anaerobic metabolism during the third week of life.</title>
        <authorList>
            <person name="Brown C.T."/>
            <person name="Sharon I."/>
            <person name="Thomas B.C."/>
            <person name="Castelle C.J."/>
            <person name="Morowitz M.J."/>
            <person name="Banfield J.F."/>
        </authorList>
    </citation>
    <scope>NUCLEOTIDE SEQUENCE</scope>
</reference>
<feature type="non-terminal residue" evidence="5">
    <location>
        <position position="80"/>
    </location>
</feature>
<feature type="non-terminal residue" evidence="5">
    <location>
        <position position="1"/>
    </location>
</feature>
<dbReference type="PANTHER" id="PTHR11911">
    <property type="entry name" value="INOSINE-5-MONOPHOSPHATE DEHYDROGENASE RELATED"/>
    <property type="match status" value="1"/>
</dbReference>
<keyword evidence="3" id="KW-0129">CBS domain</keyword>
<evidence type="ECO:0000259" key="4">
    <source>
        <dbReference type="PROSITE" id="PS51371"/>
    </source>
</evidence>
<accession>W1XK08</accession>
<evidence type="ECO:0000256" key="3">
    <source>
        <dbReference type="ARBA" id="ARBA00023122"/>
    </source>
</evidence>
<dbReference type="PANTHER" id="PTHR11911:SF111">
    <property type="entry name" value="INOSINE-5'-MONOPHOSPHATE DEHYDROGENASE"/>
    <property type="match status" value="1"/>
</dbReference>
<dbReference type="PROSITE" id="PS51371">
    <property type="entry name" value="CBS"/>
    <property type="match status" value="1"/>
</dbReference>
<dbReference type="CDD" id="cd04601">
    <property type="entry name" value="CBS_pair_IMPDH"/>
    <property type="match status" value="1"/>
</dbReference>
<dbReference type="AlphaFoldDB" id="W1XK08"/>
<keyword evidence="2" id="KW-0560">Oxidoreductase</keyword>
<dbReference type="GO" id="GO:0006183">
    <property type="term" value="P:GTP biosynthetic process"/>
    <property type="evidence" value="ECO:0007669"/>
    <property type="project" value="TreeGrafter"/>
</dbReference>
<organism evidence="5">
    <name type="scientific">human gut metagenome</name>
    <dbReference type="NCBI Taxonomy" id="408170"/>
    <lineage>
        <taxon>unclassified sequences</taxon>
        <taxon>metagenomes</taxon>
        <taxon>organismal metagenomes</taxon>
    </lineage>
</organism>
<dbReference type="InterPro" id="IPR013785">
    <property type="entry name" value="Aldolase_TIM"/>
</dbReference>
<dbReference type="Pfam" id="PF00571">
    <property type="entry name" value="CBS"/>
    <property type="match status" value="1"/>
</dbReference>
<name>W1XK08_9ZZZZ</name>
<dbReference type="GO" id="GO:0046872">
    <property type="term" value="F:metal ion binding"/>
    <property type="evidence" value="ECO:0007669"/>
    <property type="project" value="UniProtKB-KW"/>
</dbReference>
<dbReference type="InterPro" id="IPR046342">
    <property type="entry name" value="CBS_dom_sf"/>
</dbReference>
<sequence>CMTKDSLVTAPEGTSLEAAKAILSEHRIEKLPLVDGDGNLKGLITIKDIEKATKYPNAAKDGSGRLLVGAAVGVSQDLYD</sequence>
<dbReference type="InterPro" id="IPR005990">
    <property type="entry name" value="IMP_DH"/>
</dbReference>
<dbReference type="Gene3D" id="3.20.20.70">
    <property type="entry name" value="Aldolase class I"/>
    <property type="match status" value="1"/>
</dbReference>